<reference evidence="2 3" key="1">
    <citation type="submission" date="2016-10" db="EMBL/GenBank/DDBJ databases">
        <authorList>
            <person name="de Groot N.N."/>
        </authorList>
    </citation>
    <scope>NUCLEOTIDE SEQUENCE [LARGE SCALE GENOMIC DNA]</scope>
    <source>
        <strain evidence="2 3">DSM 19073</strain>
    </source>
</reference>
<accession>A0A1I3IZX9</accession>
<evidence type="ECO:0000313" key="2">
    <source>
        <dbReference type="EMBL" id="SFI53582.1"/>
    </source>
</evidence>
<evidence type="ECO:0000313" key="3">
    <source>
        <dbReference type="Proteomes" id="UP000199110"/>
    </source>
</evidence>
<evidence type="ECO:0000256" key="1">
    <source>
        <dbReference type="SAM" id="Phobius"/>
    </source>
</evidence>
<dbReference type="AlphaFoldDB" id="A0A1I3IZX9"/>
<keyword evidence="1" id="KW-1133">Transmembrane helix</keyword>
<dbReference type="EMBL" id="FORA01000001">
    <property type="protein sequence ID" value="SFI53582.1"/>
    <property type="molecule type" value="Genomic_DNA"/>
</dbReference>
<gene>
    <name evidence="2" type="ORF">SAMN04488095_1161</name>
</gene>
<organism evidence="2 3">
    <name type="scientific">Jannaschia pohangensis</name>
    <dbReference type="NCBI Taxonomy" id="390807"/>
    <lineage>
        <taxon>Bacteria</taxon>
        <taxon>Pseudomonadati</taxon>
        <taxon>Pseudomonadota</taxon>
        <taxon>Alphaproteobacteria</taxon>
        <taxon>Rhodobacterales</taxon>
        <taxon>Roseobacteraceae</taxon>
        <taxon>Jannaschia</taxon>
    </lineage>
</organism>
<protein>
    <submittedName>
        <fullName evidence="2">Uncharacterized protein</fullName>
    </submittedName>
</protein>
<proteinExistence type="predicted"/>
<feature type="transmembrane region" description="Helical" evidence="1">
    <location>
        <begin position="196"/>
        <end position="216"/>
    </location>
</feature>
<keyword evidence="3" id="KW-1185">Reference proteome</keyword>
<sequence length="222" mass="23420">MRDDAGLPSKDWARGLRMLGYILGVIGALLLVVPILGLVGSPDTFAADAVTEDDFTNRDRQAMLMGMVHGAATSIYLLPIGNATLEGRLGRSGVFFTPITNSDTSPDGDVAVFIASPTVTGLTRETVNPAVRTYLDELADQPDPDAMLVTLLPQGDHDIFRSLGTQLPGVTATTLFVWPDHVVATEFGGPSDPPGFWQAGLTLLASALAFGAAAVLRRRQGS</sequence>
<dbReference type="STRING" id="390807.SAMN04488095_1161"/>
<feature type="transmembrane region" description="Helical" evidence="1">
    <location>
        <begin position="62"/>
        <end position="81"/>
    </location>
</feature>
<keyword evidence="1" id="KW-0472">Membrane</keyword>
<dbReference type="RefSeq" id="WP_139212272.1">
    <property type="nucleotide sequence ID" value="NZ_FORA01000001.1"/>
</dbReference>
<dbReference type="Proteomes" id="UP000199110">
    <property type="component" value="Unassembled WGS sequence"/>
</dbReference>
<name>A0A1I3IZX9_9RHOB</name>
<keyword evidence="1" id="KW-0812">Transmembrane</keyword>
<feature type="transmembrane region" description="Helical" evidence="1">
    <location>
        <begin position="20"/>
        <end position="41"/>
    </location>
</feature>